<evidence type="ECO:0000313" key="2">
    <source>
        <dbReference type="Proteomes" id="UP001314205"/>
    </source>
</evidence>
<gene>
    <name evidence="1" type="ORF">PARMNEM_LOCUS19246</name>
</gene>
<dbReference type="AlphaFoldDB" id="A0AAV1M1V0"/>
<keyword evidence="2" id="KW-1185">Reference proteome</keyword>
<proteinExistence type="predicted"/>
<dbReference type="EMBL" id="CAVLGL010000121">
    <property type="protein sequence ID" value="CAK1600487.1"/>
    <property type="molecule type" value="Genomic_DNA"/>
</dbReference>
<sequence length="188" mass="21938">MEELTKRRPRITIVGVPVVLTDKEVFECIFEQNIADKFHNAMRDSFLEKVKLSHKSDEKNIEMLRLFMDGSCGDWYSSMIIKLTMNSEWLTWKNKFCETFENKGWNPVTYALLFKYKDGSLLDYAMKKGKHLLGIGRSTDTGKENLEADCLSRNPVLESNENTDERLKIVNLIKLEDIFTDQNKNKEI</sequence>
<reference evidence="1 2" key="1">
    <citation type="submission" date="2023-11" db="EMBL/GenBank/DDBJ databases">
        <authorList>
            <person name="Hedman E."/>
            <person name="Englund M."/>
            <person name="Stromberg M."/>
            <person name="Nyberg Akerstrom W."/>
            <person name="Nylinder S."/>
            <person name="Jareborg N."/>
            <person name="Kallberg Y."/>
            <person name="Kronander E."/>
        </authorList>
    </citation>
    <scope>NUCLEOTIDE SEQUENCE [LARGE SCALE GENOMIC DNA]</scope>
</reference>
<protein>
    <submittedName>
        <fullName evidence="1">Uncharacterized protein</fullName>
    </submittedName>
</protein>
<name>A0AAV1M1V0_9NEOP</name>
<evidence type="ECO:0000313" key="1">
    <source>
        <dbReference type="EMBL" id="CAK1600487.1"/>
    </source>
</evidence>
<dbReference type="Proteomes" id="UP001314205">
    <property type="component" value="Unassembled WGS sequence"/>
</dbReference>
<accession>A0AAV1M1V0</accession>
<comment type="caution">
    <text evidence="1">The sequence shown here is derived from an EMBL/GenBank/DDBJ whole genome shotgun (WGS) entry which is preliminary data.</text>
</comment>
<organism evidence="1 2">
    <name type="scientific">Parnassius mnemosyne</name>
    <name type="common">clouded apollo</name>
    <dbReference type="NCBI Taxonomy" id="213953"/>
    <lineage>
        <taxon>Eukaryota</taxon>
        <taxon>Metazoa</taxon>
        <taxon>Ecdysozoa</taxon>
        <taxon>Arthropoda</taxon>
        <taxon>Hexapoda</taxon>
        <taxon>Insecta</taxon>
        <taxon>Pterygota</taxon>
        <taxon>Neoptera</taxon>
        <taxon>Endopterygota</taxon>
        <taxon>Lepidoptera</taxon>
        <taxon>Glossata</taxon>
        <taxon>Ditrysia</taxon>
        <taxon>Papilionoidea</taxon>
        <taxon>Papilionidae</taxon>
        <taxon>Parnassiinae</taxon>
        <taxon>Parnassini</taxon>
        <taxon>Parnassius</taxon>
        <taxon>Driopa</taxon>
    </lineage>
</organism>